<dbReference type="AlphaFoldDB" id="A0A366E529"/>
<evidence type="ECO:0000313" key="1">
    <source>
        <dbReference type="EMBL" id="RBO97486.1"/>
    </source>
</evidence>
<reference evidence="1 2" key="1">
    <citation type="submission" date="2018-06" db="EMBL/GenBank/DDBJ databases">
        <title>Genomic Encyclopedia of Type Strains, Phase IV (KMG-IV): sequencing the most valuable type-strain genomes for metagenomic binning, comparative biology and taxonomic classification.</title>
        <authorList>
            <person name="Goeker M."/>
        </authorList>
    </citation>
    <scope>NUCLEOTIDE SEQUENCE [LARGE SCALE GENOMIC DNA]</scope>
    <source>
        <strain evidence="1 2">DSM 25619</strain>
    </source>
</reference>
<sequence>MTGYYGAKPDDADIQEQHIMNKNKQNFSGKLVLAAAILSTMLMSNTGFAQEKSIDSYYARLSKKDHYNSSGNLLTKVEGIIQQDRANVYALGHRDPEDNLDFFFDIKENRALIGKLIANSQISDETSAAIINGTPLVFVQIYNGYVKIKVMPE</sequence>
<keyword evidence="2" id="KW-1185">Reference proteome</keyword>
<proteinExistence type="predicted"/>
<accession>A0A366E529</accession>
<name>A0A366E529_9HYPH</name>
<evidence type="ECO:0000313" key="2">
    <source>
        <dbReference type="Proteomes" id="UP000252893"/>
    </source>
</evidence>
<gene>
    <name evidence="1" type="ORF">DFR47_102268</name>
</gene>
<dbReference type="Proteomes" id="UP000252893">
    <property type="component" value="Unassembled WGS sequence"/>
</dbReference>
<organism evidence="1 2">
    <name type="scientific">Pseudochrobactrum asaccharolyticum</name>
    <dbReference type="NCBI Taxonomy" id="354351"/>
    <lineage>
        <taxon>Bacteria</taxon>
        <taxon>Pseudomonadati</taxon>
        <taxon>Pseudomonadota</taxon>
        <taxon>Alphaproteobacteria</taxon>
        <taxon>Hyphomicrobiales</taxon>
        <taxon>Brucellaceae</taxon>
        <taxon>Pseudochrobactrum</taxon>
    </lineage>
</organism>
<comment type="caution">
    <text evidence="1">The sequence shown here is derived from an EMBL/GenBank/DDBJ whole genome shotgun (WGS) entry which is preliminary data.</text>
</comment>
<protein>
    <submittedName>
        <fullName evidence="1">Uncharacterized protein</fullName>
    </submittedName>
</protein>
<dbReference type="EMBL" id="QNRH01000002">
    <property type="protein sequence ID" value="RBO97486.1"/>
    <property type="molecule type" value="Genomic_DNA"/>
</dbReference>